<dbReference type="GeneID" id="28860308"/>
<evidence type="ECO:0000259" key="1">
    <source>
        <dbReference type="Pfam" id="PF06985"/>
    </source>
</evidence>
<accession>A0A1B7YVH0</accession>
<feature type="domain" description="Heterokaryon incompatibility" evidence="1">
    <location>
        <begin position="185"/>
        <end position="370"/>
    </location>
</feature>
<dbReference type="EMBL" id="LTAN01000001">
    <property type="protein sequence ID" value="OBR16046.1"/>
    <property type="molecule type" value="Genomic_DNA"/>
</dbReference>
<dbReference type="Proteomes" id="UP000092177">
    <property type="component" value="Chromosome 1"/>
</dbReference>
<evidence type="ECO:0000313" key="3">
    <source>
        <dbReference type="Proteomes" id="UP000092177"/>
    </source>
</evidence>
<evidence type="ECO:0000313" key="2">
    <source>
        <dbReference type="EMBL" id="OBR16046.1"/>
    </source>
</evidence>
<dbReference type="RefSeq" id="XP_018164563.1">
    <property type="nucleotide sequence ID" value="XM_018296201.1"/>
</dbReference>
<sequence>MSHPLYRSVTPETLLEPFSSTDFEHIVTLWGRQELPPRIQLPTLVPPNKPETEAGAHIQRLSTSCRSRVKASDVVDDLRRNLLFPYFFEEGQEEDFYEVYDTQTSLYEQGHPIAACMYVARSWLDDCRKNHEECWRLHHGMQLKSPRRLVDLGGSYRADLATLEQVCCPREIRVIDASGHCKPQYLAVSYRWPNNPRQDQQLNPATENRFLHGFLTADLPRTFCDAFVVARALGLRYVWIDALCIMQGSEGDWHTEASKMASVFGNAILTLSFGDGAELKRLGHRSPRSIPRASQTATQYWLDLNSRDEWQNCSLEDASKAACESFITGGQPSEFDKQSPESIYLWLESTGNCPTRPEGQLDQRGWTFQERLLPRRVLTLTVRGIFWDCCRSSASDTRPSGLRGDYSPGLRDSDERKVKKQLMAESLDLSLEARANAYLTWRRILTDYTRRQFSYASDRVVAIEGVVQCLKAVLQEECFLGLWEGDVLRSLMWFCDKLPRHIVKGADRGDPIIAPSWSWASVSTPIHYKLWHPLEQFTTRNKEVVDPCTQLRLIWARPIDPTSFSHFVGEIVLHGPLACVRRAHLSCEGCKLLMDPRPGQGWPSTAAYEGIHVLPIFKEGSSRIHKAVYCLVLTPLYPMEQPPEFRRIGTLVIDMSSRPLCVDDPEKCQDERCHPSSHHPDEFFDTSPTNVQPYMVVREFSIFHSLLTIRKLSVMAMI</sequence>
<proteinExistence type="predicted"/>
<dbReference type="InterPro" id="IPR010730">
    <property type="entry name" value="HET"/>
</dbReference>
<protein>
    <submittedName>
        <fullName evidence="2">Het domain protein</fullName>
    </submittedName>
</protein>
<dbReference type="AlphaFoldDB" id="A0A1B7YVH0"/>
<dbReference type="Pfam" id="PF06985">
    <property type="entry name" value="HET"/>
    <property type="match status" value="1"/>
</dbReference>
<dbReference type="PANTHER" id="PTHR33112">
    <property type="entry name" value="DOMAIN PROTEIN, PUTATIVE-RELATED"/>
    <property type="match status" value="1"/>
</dbReference>
<keyword evidence="3" id="KW-1185">Reference proteome</keyword>
<dbReference type="KEGG" id="chig:CH63R_01226"/>
<reference evidence="3" key="1">
    <citation type="journal article" date="2017" name="BMC Genomics">
        <title>Gapless genome assembly of Colletotrichum higginsianum reveals chromosome structure and association of transposable elements with secondary metabolite gene clusters.</title>
        <authorList>
            <person name="Dallery J.-F."/>
            <person name="Lapalu N."/>
            <person name="Zampounis A."/>
            <person name="Pigne S."/>
            <person name="Luyten I."/>
            <person name="Amselem J."/>
            <person name="Wittenberg A.H.J."/>
            <person name="Zhou S."/>
            <person name="de Queiroz M.V."/>
            <person name="Robin G.P."/>
            <person name="Auger A."/>
            <person name="Hainaut M."/>
            <person name="Henrissat B."/>
            <person name="Kim K.-T."/>
            <person name="Lee Y.-H."/>
            <person name="Lespinet O."/>
            <person name="Schwartz D.C."/>
            <person name="Thon M.R."/>
            <person name="O'Connell R.J."/>
        </authorList>
    </citation>
    <scope>NUCLEOTIDE SEQUENCE [LARGE SCALE GENOMIC DNA]</scope>
    <source>
        <strain evidence="3">IMI 349063</strain>
    </source>
</reference>
<name>A0A1B7YVH0_COLHI</name>
<dbReference type="VEuPathDB" id="FungiDB:CH63R_01226"/>
<comment type="caution">
    <text evidence="2">The sequence shown here is derived from an EMBL/GenBank/DDBJ whole genome shotgun (WGS) entry which is preliminary data.</text>
</comment>
<gene>
    <name evidence="2" type="ORF">CH63R_01226</name>
</gene>
<organism evidence="2 3">
    <name type="scientific">Colletotrichum higginsianum (strain IMI 349063)</name>
    <name type="common">Crucifer anthracnose fungus</name>
    <dbReference type="NCBI Taxonomy" id="759273"/>
    <lineage>
        <taxon>Eukaryota</taxon>
        <taxon>Fungi</taxon>
        <taxon>Dikarya</taxon>
        <taxon>Ascomycota</taxon>
        <taxon>Pezizomycotina</taxon>
        <taxon>Sordariomycetes</taxon>
        <taxon>Hypocreomycetidae</taxon>
        <taxon>Glomerellales</taxon>
        <taxon>Glomerellaceae</taxon>
        <taxon>Colletotrichum</taxon>
        <taxon>Colletotrichum destructivum species complex</taxon>
    </lineage>
</organism>
<dbReference type="PANTHER" id="PTHR33112:SF16">
    <property type="entry name" value="HETEROKARYON INCOMPATIBILITY DOMAIN-CONTAINING PROTEIN"/>
    <property type="match status" value="1"/>
</dbReference>